<name>A0ABQ2ZL04_9ACTN</name>
<comment type="caution">
    <text evidence="2">The sequence shown here is derived from an EMBL/GenBank/DDBJ whole genome shotgun (WGS) entry which is preliminary data.</text>
</comment>
<reference evidence="3" key="1">
    <citation type="journal article" date="2019" name="Int. J. Syst. Evol. Microbiol.">
        <title>The Global Catalogue of Microorganisms (GCM) 10K type strain sequencing project: providing services to taxonomists for standard genome sequencing and annotation.</title>
        <authorList>
            <consortium name="The Broad Institute Genomics Platform"/>
            <consortium name="The Broad Institute Genome Sequencing Center for Infectious Disease"/>
            <person name="Wu L."/>
            <person name="Ma J."/>
        </authorList>
    </citation>
    <scope>NUCLEOTIDE SEQUENCE [LARGE SCALE GENOMIC DNA]</scope>
    <source>
        <strain evidence="3">JCM 4594</strain>
    </source>
</reference>
<proteinExistence type="predicted"/>
<keyword evidence="3" id="KW-1185">Reference proteome</keyword>
<feature type="domain" description="KANL3/Tex30 alpha/beta hydrolase-like" evidence="1">
    <location>
        <begin position="103"/>
        <end position="169"/>
    </location>
</feature>
<evidence type="ECO:0000259" key="1">
    <source>
        <dbReference type="Pfam" id="PF20408"/>
    </source>
</evidence>
<accession>A0ABQ2ZL04</accession>
<gene>
    <name evidence="2" type="ORF">GCM10010326_08370</name>
</gene>
<dbReference type="Proteomes" id="UP000600946">
    <property type="component" value="Unassembled WGS sequence"/>
</dbReference>
<evidence type="ECO:0000313" key="2">
    <source>
        <dbReference type="EMBL" id="GGY18132.1"/>
    </source>
</evidence>
<dbReference type="SUPFAM" id="SSF53474">
    <property type="entry name" value="alpha/beta-Hydrolases"/>
    <property type="match status" value="1"/>
</dbReference>
<sequence length="237" mass="25271">MDADPIAPGGGAVGRVAWRGSPRHLARLLSGSDAAPEAVVLVLHGGRSQALTPPPRLNLPAARMRPFSAEIARASRGHRVLVGEVRYRYRGWNGARGDAARDARQALAEVGRTVGDDVPVVLVGHSMGGRAALLVAGHPQVRGVVALAPWCPPGEPVAHLAHRRVVVLHDEHDRVTSAREAWAFLERARQAGARTRAVGMRSGGHAMVRGARAWHRIAVDSVLDMLELPLPPSHLTP</sequence>
<dbReference type="InterPro" id="IPR029058">
    <property type="entry name" value="AB_hydrolase_fold"/>
</dbReference>
<evidence type="ECO:0000313" key="3">
    <source>
        <dbReference type="Proteomes" id="UP000600946"/>
    </source>
</evidence>
<dbReference type="Pfam" id="PF20408">
    <property type="entry name" value="Abhydrolase_11"/>
    <property type="match status" value="1"/>
</dbReference>
<dbReference type="Gene3D" id="3.40.50.1820">
    <property type="entry name" value="alpha/beta hydrolase"/>
    <property type="match status" value="1"/>
</dbReference>
<dbReference type="InterPro" id="IPR046879">
    <property type="entry name" value="KANL3/Tex30_Abhydrolase"/>
</dbReference>
<protein>
    <recommendedName>
        <fullName evidence="1">KANL3/Tex30 alpha/beta hydrolase-like domain-containing protein</fullName>
    </recommendedName>
</protein>
<dbReference type="EMBL" id="BMUU01000001">
    <property type="protein sequence ID" value="GGY18132.1"/>
    <property type="molecule type" value="Genomic_DNA"/>
</dbReference>
<organism evidence="2 3">
    <name type="scientific">Streptomyces xanthochromogenes</name>
    <dbReference type="NCBI Taxonomy" id="67384"/>
    <lineage>
        <taxon>Bacteria</taxon>
        <taxon>Bacillati</taxon>
        <taxon>Actinomycetota</taxon>
        <taxon>Actinomycetes</taxon>
        <taxon>Kitasatosporales</taxon>
        <taxon>Streptomycetaceae</taxon>
        <taxon>Streptomyces</taxon>
    </lineage>
</organism>